<feature type="transmembrane region" description="Helical" evidence="1">
    <location>
        <begin position="127"/>
        <end position="144"/>
    </location>
</feature>
<evidence type="ECO:0008006" key="4">
    <source>
        <dbReference type="Google" id="ProtNLM"/>
    </source>
</evidence>
<evidence type="ECO:0000313" key="3">
    <source>
        <dbReference type="Proteomes" id="UP000177515"/>
    </source>
</evidence>
<reference evidence="2 3" key="1">
    <citation type="submission" date="2016-10" db="EMBL/GenBank/DDBJ databases">
        <title>Complete genome sequences of three Cupriavidus strains isolated from various Malaysian environments.</title>
        <authorList>
            <person name="Abdullah A.A.-A."/>
            <person name="Shafie N.A.H."/>
            <person name="Lau N.S."/>
        </authorList>
    </citation>
    <scope>NUCLEOTIDE SEQUENCE [LARGE SCALE GENOMIC DNA]</scope>
    <source>
        <strain evidence="2 3">USMAA1020</strain>
    </source>
</reference>
<name>A0ABN4TXQ7_9BURK</name>
<keyword evidence="3" id="KW-1185">Reference proteome</keyword>
<gene>
    <name evidence="2" type="ORF">BKK80_28845</name>
</gene>
<protein>
    <recommendedName>
        <fullName evidence="4">DUF2127 domain-containing protein</fullName>
    </recommendedName>
</protein>
<dbReference type="Proteomes" id="UP000177515">
    <property type="component" value="Chromosome 2"/>
</dbReference>
<dbReference type="InterPro" id="IPR021125">
    <property type="entry name" value="DUF2127"/>
</dbReference>
<evidence type="ECO:0000313" key="2">
    <source>
        <dbReference type="EMBL" id="AOZ09721.1"/>
    </source>
</evidence>
<dbReference type="RefSeq" id="WP_071019439.1">
    <property type="nucleotide sequence ID" value="NZ_CP017755.1"/>
</dbReference>
<keyword evidence="1" id="KW-0472">Membrane</keyword>
<keyword evidence="1" id="KW-0812">Transmembrane</keyword>
<dbReference type="EMBL" id="CP017755">
    <property type="protein sequence ID" value="AOZ09721.1"/>
    <property type="molecule type" value="Genomic_DNA"/>
</dbReference>
<feature type="transmembrane region" description="Helical" evidence="1">
    <location>
        <begin position="101"/>
        <end position="121"/>
    </location>
</feature>
<evidence type="ECO:0000256" key="1">
    <source>
        <dbReference type="SAM" id="Phobius"/>
    </source>
</evidence>
<sequence length="151" mass="16467">MAKPSRHLGLKGVALFEAAKGALVILAGLGLIALLHHGAQSAAEEVVRKLHLNPGMHYPRVFLELFDHPSDARLWAIGGSALAYAAMRFTEAYGLWRERAWASWLGVWSGGIYIPLELYQAVVHPTLLHIGLALANAAVVLYLAQGLRRQN</sequence>
<feature type="transmembrane region" description="Helical" evidence="1">
    <location>
        <begin position="72"/>
        <end position="89"/>
    </location>
</feature>
<accession>A0ABN4TXQ7</accession>
<organism evidence="2 3">
    <name type="scientific">Cupriavidus malaysiensis</name>
    <dbReference type="NCBI Taxonomy" id="367825"/>
    <lineage>
        <taxon>Bacteria</taxon>
        <taxon>Pseudomonadati</taxon>
        <taxon>Pseudomonadota</taxon>
        <taxon>Betaproteobacteria</taxon>
        <taxon>Burkholderiales</taxon>
        <taxon>Burkholderiaceae</taxon>
        <taxon>Cupriavidus</taxon>
    </lineage>
</organism>
<proteinExistence type="predicted"/>
<dbReference type="Pfam" id="PF09900">
    <property type="entry name" value="DUF2127"/>
    <property type="match status" value="1"/>
</dbReference>
<keyword evidence="1" id="KW-1133">Transmembrane helix</keyword>